<evidence type="ECO:0000313" key="2">
    <source>
        <dbReference type="Proteomes" id="UP000298664"/>
    </source>
</evidence>
<gene>
    <name evidence="1" type="ORF">CFBP5477_011545</name>
</gene>
<dbReference type="Proteomes" id="UP000298664">
    <property type="component" value="Chromosome Circular"/>
</dbReference>
<evidence type="ECO:0000313" key="1">
    <source>
        <dbReference type="EMBL" id="WHA40459.1"/>
    </source>
</evidence>
<sequence>MTDRFRELERPSAERKKDVVLMATVSSFEGLPHPSKSELRQFAELFMPLFTASTPEAKREAIAALSQNQNVPSAVAFFIASQPISLSAPFLISSQALSDDTLIAIARTQGAAHARAIVRREDLSPTVIDALVGLRHSRHVPKRPGEEAEVALPDSPNVTAQRIAEREEDLRRQLRNMARQFRRPDYDTLGVRRLTEVQEALLVRFARERNARQFSAALSDSLSASHWLSERIMLDISGQQLATTLTGLGMEFPDASFVLECFYPHLKAREADMTRAEAMLDALDPVQCEERIESWRRADSYTVNPDRADDAQTGKLDQAQKLVVRR</sequence>
<proteinExistence type="predicted"/>
<reference evidence="1" key="1">
    <citation type="submission" date="2023-05" db="EMBL/GenBank/DDBJ databases">
        <title>Complete genome sequence of Agrobacterium larrymoorei CFBP5477.</title>
        <authorList>
            <person name="Yen H.-C."/>
            <person name="Chou L."/>
            <person name="Lin Y.-C."/>
            <person name="Lai E.-M."/>
            <person name="Kuo C.-H."/>
        </authorList>
    </citation>
    <scope>NUCLEOTIDE SEQUENCE</scope>
    <source>
        <strain evidence="1">CFBP5477</strain>
    </source>
</reference>
<protein>
    <submittedName>
        <fullName evidence="1">DUF2336 domain-containing protein</fullName>
    </submittedName>
</protein>
<name>A0AAF0H521_9HYPH</name>
<dbReference type="RefSeq" id="WP_234882811.1">
    <property type="nucleotide sequence ID" value="NZ_CP124733.1"/>
</dbReference>
<dbReference type="InterPro" id="IPR019285">
    <property type="entry name" value="DUF2336"/>
</dbReference>
<dbReference type="AlphaFoldDB" id="A0AAF0H521"/>
<organism evidence="1 2">
    <name type="scientific">Agrobacterium larrymoorei</name>
    <dbReference type="NCBI Taxonomy" id="160699"/>
    <lineage>
        <taxon>Bacteria</taxon>
        <taxon>Pseudomonadati</taxon>
        <taxon>Pseudomonadota</taxon>
        <taxon>Alphaproteobacteria</taxon>
        <taxon>Hyphomicrobiales</taxon>
        <taxon>Rhizobiaceae</taxon>
        <taxon>Rhizobium/Agrobacterium group</taxon>
        <taxon>Agrobacterium</taxon>
    </lineage>
</organism>
<accession>A0AAF0H521</accession>
<dbReference type="EMBL" id="CP124733">
    <property type="protein sequence ID" value="WHA40459.1"/>
    <property type="molecule type" value="Genomic_DNA"/>
</dbReference>
<dbReference type="Pfam" id="PF10098">
    <property type="entry name" value="DUF2336"/>
    <property type="match status" value="1"/>
</dbReference>